<comment type="caution">
    <text evidence="2">The sequence shown here is derived from an EMBL/GenBank/DDBJ whole genome shotgun (WGS) entry which is preliminary data.</text>
</comment>
<proteinExistence type="predicted"/>
<dbReference type="EMBL" id="PYAL01000002">
    <property type="protein sequence ID" value="RXN91298.1"/>
    <property type="molecule type" value="Genomic_DNA"/>
</dbReference>
<protein>
    <recommendedName>
        <fullName evidence="4">DUF3465 domain-containing protein</fullName>
    </recommendedName>
</protein>
<dbReference type="OrthoDB" id="8635725at2"/>
<gene>
    <name evidence="2" type="ORF">C7R54_09015</name>
</gene>
<dbReference type="AlphaFoldDB" id="A0A4Q1HLR4"/>
<feature type="signal peptide" evidence="1">
    <location>
        <begin position="1"/>
        <end position="18"/>
    </location>
</feature>
<dbReference type="RefSeq" id="WP_129149853.1">
    <property type="nucleotide sequence ID" value="NZ_JBHSDO010000013.1"/>
</dbReference>
<feature type="chain" id="PRO_5020390728" description="DUF3465 domain-containing protein" evidence="1">
    <location>
        <begin position="19"/>
        <end position="157"/>
    </location>
</feature>
<evidence type="ECO:0000313" key="2">
    <source>
        <dbReference type="EMBL" id="RXN91298.1"/>
    </source>
</evidence>
<keyword evidence="1" id="KW-0732">Signal</keyword>
<accession>A0A4Q1HLR4</accession>
<reference evidence="2 3" key="1">
    <citation type="journal article" date="2017" name="Int. J. Syst. Evol. Microbiol.">
        <title>Achromobacter aloeverae sp. nov., isolated from the root of Aloe vera (L.) Burm.f.</title>
        <authorList>
            <person name="Kuncharoen N."/>
            <person name="Muramatsu Y."/>
            <person name="Shibata C."/>
            <person name="Kamakura Y."/>
            <person name="Nakagawa Y."/>
            <person name="Tanasupawat S."/>
        </authorList>
    </citation>
    <scope>NUCLEOTIDE SEQUENCE [LARGE SCALE GENOMIC DNA]</scope>
    <source>
        <strain evidence="2 3">AVA-1</strain>
    </source>
</reference>
<evidence type="ECO:0000256" key="1">
    <source>
        <dbReference type="SAM" id="SignalP"/>
    </source>
</evidence>
<sequence length="157" mass="16648">MGAVLAAALALSSGAAHASDARECRAAGGKLLLGQVVTAPKFKHGMYKKGVELSHTHLTLKDQAGQTYDVAIDNVFASGYRPNSKAVPAPLDAIAVGDRLEVCGIPFEGGIHWVHNNCGDTPTKSDPNGWIKVVRADGSVGPNLEDSQTYCRLWPRR</sequence>
<name>A0A4Q1HLR4_9BURK</name>
<keyword evidence="3" id="KW-1185">Reference proteome</keyword>
<organism evidence="2 3">
    <name type="scientific">Achromobacter aloeverae</name>
    <dbReference type="NCBI Taxonomy" id="1750518"/>
    <lineage>
        <taxon>Bacteria</taxon>
        <taxon>Pseudomonadati</taxon>
        <taxon>Pseudomonadota</taxon>
        <taxon>Betaproteobacteria</taxon>
        <taxon>Burkholderiales</taxon>
        <taxon>Alcaligenaceae</taxon>
        <taxon>Achromobacter</taxon>
    </lineage>
</organism>
<dbReference type="Proteomes" id="UP000290849">
    <property type="component" value="Unassembled WGS sequence"/>
</dbReference>
<evidence type="ECO:0008006" key="4">
    <source>
        <dbReference type="Google" id="ProtNLM"/>
    </source>
</evidence>
<evidence type="ECO:0000313" key="3">
    <source>
        <dbReference type="Proteomes" id="UP000290849"/>
    </source>
</evidence>